<dbReference type="RefSeq" id="XP_067802286.1">
    <property type="nucleotide sequence ID" value="XM_067948135.1"/>
</dbReference>
<dbReference type="PANTHER" id="PTHR13528:SF2">
    <property type="entry name" value="LARGE RIBOSOMAL SUBUNIT PROTEIN BL28M"/>
    <property type="match status" value="1"/>
</dbReference>
<evidence type="ECO:0000256" key="3">
    <source>
        <dbReference type="ARBA" id="ARBA00023274"/>
    </source>
</evidence>
<dbReference type="EMBL" id="JALLKP010000004">
    <property type="protein sequence ID" value="KAK2195443.1"/>
    <property type="molecule type" value="Genomic_DNA"/>
</dbReference>
<protein>
    <recommendedName>
        <fullName evidence="4">Large ribosomal subunit protein bL28c</fullName>
    </recommendedName>
</protein>
<dbReference type="GeneID" id="94337416"/>
<comment type="caution">
    <text evidence="5">The sequence shown here is derived from an EMBL/GenBank/DDBJ whole genome shotgun (WGS) entry which is preliminary data.</text>
</comment>
<keyword evidence="2 5" id="KW-0689">Ribosomal protein</keyword>
<dbReference type="GO" id="GO:0005840">
    <property type="term" value="C:ribosome"/>
    <property type="evidence" value="ECO:0007669"/>
    <property type="project" value="UniProtKB-KW"/>
</dbReference>
<keyword evidence="6" id="KW-1185">Reference proteome</keyword>
<reference evidence="5" key="1">
    <citation type="journal article" date="2023" name="Nat. Microbiol.">
        <title>Babesia duncani multi-omics identifies virulence factors and drug targets.</title>
        <authorList>
            <person name="Singh P."/>
            <person name="Lonardi S."/>
            <person name="Liang Q."/>
            <person name="Vydyam P."/>
            <person name="Khabirova E."/>
            <person name="Fang T."/>
            <person name="Gihaz S."/>
            <person name="Thekkiniath J."/>
            <person name="Munshi M."/>
            <person name="Abel S."/>
            <person name="Ciampossin L."/>
            <person name="Batugedara G."/>
            <person name="Gupta M."/>
            <person name="Lu X.M."/>
            <person name="Lenz T."/>
            <person name="Chakravarty S."/>
            <person name="Cornillot E."/>
            <person name="Hu Y."/>
            <person name="Ma W."/>
            <person name="Gonzalez L.M."/>
            <person name="Sanchez S."/>
            <person name="Estrada K."/>
            <person name="Sanchez-Flores A."/>
            <person name="Montero E."/>
            <person name="Harb O.S."/>
            <person name="Le Roch K.G."/>
            <person name="Mamoun C.B."/>
        </authorList>
    </citation>
    <scope>NUCLEOTIDE SEQUENCE</scope>
    <source>
        <strain evidence="5">WA1</strain>
    </source>
</reference>
<organism evidence="5 6">
    <name type="scientific">Babesia duncani</name>
    <dbReference type="NCBI Taxonomy" id="323732"/>
    <lineage>
        <taxon>Eukaryota</taxon>
        <taxon>Sar</taxon>
        <taxon>Alveolata</taxon>
        <taxon>Apicomplexa</taxon>
        <taxon>Aconoidasida</taxon>
        <taxon>Piroplasmida</taxon>
        <taxon>Babesiidae</taxon>
        <taxon>Babesia</taxon>
    </lineage>
</organism>
<dbReference type="InterPro" id="IPR026569">
    <property type="entry name" value="Ribosomal_bL28"/>
</dbReference>
<evidence type="ECO:0000256" key="1">
    <source>
        <dbReference type="ARBA" id="ARBA00008760"/>
    </source>
</evidence>
<evidence type="ECO:0000313" key="6">
    <source>
        <dbReference type="Proteomes" id="UP001214638"/>
    </source>
</evidence>
<dbReference type="KEGG" id="bdw:94337416"/>
<evidence type="ECO:0000256" key="4">
    <source>
        <dbReference type="ARBA" id="ARBA00035265"/>
    </source>
</evidence>
<dbReference type="GO" id="GO:0006412">
    <property type="term" value="P:translation"/>
    <property type="evidence" value="ECO:0007669"/>
    <property type="project" value="InterPro"/>
</dbReference>
<evidence type="ECO:0000256" key="2">
    <source>
        <dbReference type="ARBA" id="ARBA00022980"/>
    </source>
</evidence>
<dbReference type="InterPro" id="IPR037147">
    <property type="entry name" value="Ribosomal_bL28_sf"/>
</dbReference>
<sequence>MRRFSGYIVAFFNSFLVPRYRNIALFNEKRHKEALFGRKFDKKPTSSQVKHHRIVGRGGGLPRLGKVTRVPTKKIPLPARRCMLLGKMDNTKAMKVSHSGKRIHRKQKVNLQYKKIWHPGKKYFIRLRLSMKGLKTIKRLGLIEAARRFNLNINKKNLFAGYANYKERTFTQVVDKYKDGYYADLDED</sequence>
<dbReference type="AlphaFoldDB" id="A0AAD9UMV0"/>
<accession>A0AAD9UMV0</accession>
<dbReference type="Proteomes" id="UP001214638">
    <property type="component" value="Unassembled WGS sequence"/>
</dbReference>
<comment type="similarity">
    <text evidence="1">Belongs to the bacterial ribosomal protein bL28 family.</text>
</comment>
<evidence type="ECO:0000313" key="5">
    <source>
        <dbReference type="EMBL" id="KAK2195443.1"/>
    </source>
</evidence>
<proteinExistence type="inferred from homology"/>
<gene>
    <name evidence="5" type="ORF">BdWA1_003119</name>
</gene>
<dbReference type="PANTHER" id="PTHR13528">
    <property type="entry name" value="39S RIBOSOMAL PROTEIN L28, MITOCHONDRIAL"/>
    <property type="match status" value="1"/>
</dbReference>
<dbReference type="GO" id="GO:1990904">
    <property type="term" value="C:ribonucleoprotein complex"/>
    <property type="evidence" value="ECO:0007669"/>
    <property type="project" value="UniProtKB-KW"/>
</dbReference>
<dbReference type="GO" id="GO:0003735">
    <property type="term" value="F:structural constituent of ribosome"/>
    <property type="evidence" value="ECO:0007669"/>
    <property type="project" value="InterPro"/>
</dbReference>
<keyword evidence="3" id="KW-0687">Ribonucleoprotein</keyword>
<dbReference type="Pfam" id="PF00830">
    <property type="entry name" value="Ribosomal_L28"/>
    <property type="match status" value="1"/>
</dbReference>
<name>A0AAD9UMV0_9APIC</name>
<dbReference type="NCBIfam" id="TIGR00009">
    <property type="entry name" value="L28"/>
    <property type="match status" value="1"/>
</dbReference>
<dbReference type="InterPro" id="IPR001383">
    <property type="entry name" value="Ribosomal_bL28_bact-type"/>
</dbReference>
<dbReference type="SUPFAM" id="SSF143800">
    <property type="entry name" value="L28p-like"/>
    <property type="match status" value="1"/>
</dbReference>
<dbReference type="InterPro" id="IPR034704">
    <property type="entry name" value="Ribosomal_bL28/bL31-like_sf"/>
</dbReference>
<dbReference type="Gene3D" id="2.30.170.40">
    <property type="entry name" value="Ribosomal protein L28/L24"/>
    <property type="match status" value="1"/>
</dbReference>